<evidence type="ECO:0000256" key="2">
    <source>
        <dbReference type="ARBA" id="ARBA00022679"/>
    </source>
</evidence>
<organism evidence="8 9">
    <name type="scientific">Oscillochloris trichoides DG-6</name>
    <dbReference type="NCBI Taxonomy" id="765420"/>
    <lineage>
        <taxon>Bacteria</taxon>
        <taxon>Bacillati</taxon>
        <taxon>Chloroflexota</taxon>
        <taxon>Chloroflexia</taxon>
        <taxon>Chloroflexales</taxon>
        <taxon>Chloroflexineae</taxon>
        <taxon>Oscillochloridaceae</taxon>
        <taxon>Oscillochloris</taxon>
    </lineage>
</organism>
<proteinExistence type="inferred from homology"/>
<dbReference type="InterPro" id="IPR004556">
    <property type="entry name" value="HemK-like"/>
</dbReference>
<dbReference type="Gene3D" id="3.40.50.150">
    <property type="entry name" value="Vaccinia Virus protein VP39"/>
    <property type="match status" value="1"/>
</dbReference>
<feature type="binding site" evidence="5">
    <location>
        <begin position="114"/>
        <end position="118"/>
    </location>
    <ligand>
        <name>S-adenosyl-L-methionine</name>
        <dbReference type="ChEBI" id="CHEBI:59789"/>
    </ligand>
</feature>
<sequence length="274" mass="29370">MNFATARLSTTSTTPRLDAELLLSHLLAWPRARLLAERAAPIAPPVAEAFMNLVERRATGEPVAYLVGHKEFYGYELLVDRRVLVPRPETELLVEVALAGLGDRQAAWRIADLGTGSGAIAVALGLQLPHAQIEAVDLSADALEVAAANVQRHALSERVRLMQGDLCAPLAGHYDLIVSNPPYTILAEVEPNVLAHEPHLALEGGGADGADFYRRIFATAPQHLRAGGAIVCEIGAWQGEIVSALAQAAFPTDEVRLYHDLAGHARVVRVATLT</sequence>
<dbReference type="HAMAP" id="MF_02126">
    <property type="entry name" value="RF_methyltr_PrmC"/>
    <property type="match status" value="1"/>
</dbReference>
<dbReference type="PROSITE" id="PS00092">
    <property type="entry name" value="N6_MTASE"/>
    <property type="match status" value="1"/>
</dbReference>
<evidence type="ECO:0000256" key="1">
    <source>
        <dbReference type="ARBA" id="ARBA00022603"/>
    </source>
</evidence>
<dbReference type="HOGENOM" id="CLU_018398_3_1_0"/>
<dbReference type="PANTHER" id="PTHR18895:SF74">
    <property type="entry name" value="MTRF1L RELEASE FACTOR GLUTAMINE METHYLTRANSFERASE"/>
    <property type="match status" value="1"/>
</dbReference>
<evidence type="ECO:0000259" key="6">
    <source>
        <dbReference type="Pfam" id="PF05175"/>
    </source>
</evidence>
<comment type="function">
    <text evidence="5">Methylates the class 1 translation termination release factors RF1/PrfA and RF2/PrfB on the glutamine residue of the universally conserved GGQ motif.</text>
</comment>
<dbReference type="InterPro" id="IPR019874">
    <property type="entry name" value="RF_methyltr_PrmC"/>
</dbReference>
<dbReference type="AlphaFoldDB" id="E1II82"/>
<evidence type="ECO:0000256" key="4">
    <source>
        <dbReference type="ARBA" id="ARBA00048391"/>
    </source>
</evidence>
<comment type="catalytic activity">
    <reaction evidence="4 5">
        <text>L-glutaminyl-[peptide chain release factor] + S-adenosyl-L-methionine = N(5)-methyl-L-glutaminyl-[peptide chain release factor] + S-adenosyl-L-homocysteine + H(+)</text>
        <dbReference type="Rhea" id="RHEA:42896"/>
        <dbReference type="Rhea" id="RHEA-COMP:10271"/>
        <dbReference type="Rhea" id="RHEA-COMP:10272"/>
        <dbReference type="ChEBI" id="CHEBI:15378"/>
        <dbReference type="ChEBI" id="CHEBI:30011"/>
        <dbReference type="ChEBI" id="CHEBI:57856"/>
        <dbReference type="ChEBI" id="CHEBI:59789"/>
        <dbReference type="ChEBI" id="CHEBI:61891"/>
        <dbReference type="EC" id="2.1.1.297"/>
    </reaction>
</comment>
<keyword evidence="9" id="KW-1185">Reference proteome</keyword>
<dbReference type="InterPro" id="IPR029063">
    <property type="entry name" value="SAM-dependent_MTases_sf"/>
</dbReference>
<dbReference type="SUPFAM" id="SSF53335">
    <property type="entry name" value="S-adenosyl-L-methionine-dependent methyltransferases"/>
    <property type="match status" value="1"/>
</dbReference>
<evidence type="ECO:0000259" key="7">
    <source>
        <dbReference type="Pfam" id="PF17827"/>
    </source>
</evidence>
<dbReference type="GO" id="GO:0032259">
    <property type="term" value="P:methylation"/>
    <property type="evidence" value="ECO:0007669"/>
    <property type="project" value="UniProtKB-KW"/>
</dbReference>
<feature type="binding site" evidence="5">
    <location>
        <begin position="180"/>
        <end position="183"/>
    </location>
    <ligand>
        <name>substrate</name>
    </ligand>
</feature>
<comment type="caution">
    <text evidence="5">Lacks conserved residue(s) required for the propagation of feature annotation.</text>
</comment>
<name>E1II82_9CHLR</name>
<dbReference type="EMBL" id="ADVR01000123">
    <property type="protein sequence ID" value="EFO79110.1"/>
    <property type="molecule type" value="Genomic_DNA"/>
</dbReference>
<keyword evidence="3 5" id="KW-0949">S-adenosyl-L-methionine</keyword>
<dbReference type="NCBIfam" id="TIGR03534">
    <property type="entry name" value="RF_mod_PrmC"/>
    <property type="match status" value="1"/>
</dbReference>
<protein>
    <recommendedName>
        <fullName evidence="5">Release factor glutamine methyltransferase</fullName>
        <shortName evidence="5">RF MTase</shortName>
        <ecNumber evidence="5">2.1.1.297</ecNumber>
    </recommendedName>
    <alternativeName>
        <fullName evidence="5">N5-glutamine methyltransferase PrmC</fullName>
    </alternativeName>
    <alternativeName>
        <fullName evidence="5">Protein-(glutamine-N5) MTase PrmC</fullName>
    </alternativeName>
    <alternativeName>
        <fullName evidence="5">Protein-glutamine N-methyltransferase PrmC</fullName>
    </alternativeName>
</protein>
<keyword evidence="2 5" id="KW-0808">Transferase</keyword>
<dbReference type="Pfam" id="PF17827">
    <property type="entry name" value="PrmC_N"/>
    <property type="match status" value="1"/>
</dbReference>
<evidence type="ECO:0000256" key="3">
    <source>
        <dbReference type="ARBA" id="ARBA00022691"/>
    </source>
</evidence>
<comment type="caution">
    <text evidence="8">The sequence shown here is derived from an EMBL/GenBank/DDBJ whole genome shotgun (WGS) entry which is preliminary data.</text>
</comment>
<dbReference type="InterPro" id="IPR050320">
    <property type="entry name" value="N5-glutamine_MTase"/>
</dbReference>
<dbReference type="Proteomes" id="UP000054010">
    <property type="component" value="Unassembled WGS sequence"/>
</dbReference>
<dbReference type="PANTHER" id="PTHR18895">
    <property type="entry name" value="HEMK METHYLTRANSFERASE"/>
    <property type="match status" value="1"/>
</dbReference>
<dbReference type="eggNOG" id="COG2890">
    <property type="taxonomic scope" value="Bacteria"/>
</dbReference>
<dbReference type="GO" id="GO:0102559">
    <property type="term" value="F:peptide chain release factor N(5)-glutamine methyltransferase activity"/>
    <property type="evidence" value="ECO:0007669"/>
    <property type="project" value="UniProtKB-EC"/>
</dbReference>
<dbReference type="InterPro" id="IPR007848">
    <property type="entry name" value="Small_mtfrase_dom"/>
</dbReference>
<comment type="similarity">
    <text evidence="5">Belongs to the protein N5-glutamine methyltransferase family. PrmC subfamily.</text>
</comment>
<reference evidence="8 9" key="1">
    <citation type="journal article" date="2011" name="J. Bacteriol.">
        <title>Draft genome sequence of the anoxygenic filamentous phototrophic bacterium Oscillochloris trichoides subsp. DG-6.</title>
        <authorList>
            <person name="Kuznetsov B.B."/>
            <person name="Ivanovsky R.N."/>
            <person name="Keppen O.I."/>
            <person name="Sukhacheva M.V."/>
            <person name="Bumazhkin B.K."/>
            <person name="Patutina E.O."/>
            <person name="Beletsky A.V."/>
            <person name="Mardanov A.V."/>
            <person name="Baslerov R.V."/>
            <person name="Panteleeva A.N."/>
            <person name="Kolganova T.V."/>
            <person name="Ravin N.V."/>
            <person name="Skryabin K.G."/>
        </authorList>
    </citation>
    <scope>NUCLEOTIDE SEQUENCE [LARGE SCALE GENOMIC DNA]</scope>
    <source>
        <strain evidence="8 9">DG-6</strain>
    </source>
</reference>
<feature type="binding site" evidence="5">
    <location>
        <position position="137"/>
    </location>
    <ligand>
        <name>S-adenosyl-L-methionine</name>
        <dbReference type="ChEBI" id="CHEBI:59789"/>
    </ligand>
</feature>
<feature type="binding site" evidence="5">
    <location>
        <position position="180"/>
    </location>
    <ligand>
        <name>S-adenosyl-L-methionine</name>
        <dbReference type="ChEBI" id="CHEBI:59789"/>
    </ligand>
</feature>
<dbReference type="GO" id="GO:0003676">
    <property type="term" value="F:nucleic acid binding"/>
    <property type="evidence" value="ECO:0007669"/>
    <property type="project" value="InterPro"/>
</dbReference>
<evidence type="ECO:0000313" key="8">
    <source>
        <dbReference type="EMBL" id="EFO79110.1"/>
    </source>
</evidence>
<feature type="domain" description="Release factor glutamine methyltransferase N-terminal" evidence="7">
    <location>
        <begin position="3"/>
        <end position="68"/>
    </location>
</feature>
<evidence type="ECO:0000256" key="5">
    <source>
        <dbReference type="HAMAP-Rule" id="MF_02126"/>
    </source>
</evidence>
<dbReference type="Gene3D" id="1.10.8.10">
    <property type="entry name" value="DNA helicase RuvA subunit, C-terminal domain"/>
    <property type="match status" value="1"/>
</dbReference>
<dbReference type="EC" id="2.1.1.297" evidence="5"/>
<accession>E1II82</accession>
<dbReference type="CDD" id="cd02440">
    <property type="entry name" value="AdoMet_MTases"/>
    <property type="match status" value="1"/>
</dbReference>
<dbReference type="NCBIfam" id="TIGR00536">
    <property type="entry name" value="hemK_fam"/>
    <property type="match status" value="1"/>
</dbReference>
<dbReference type="Pfam" id="PF05175">
    <property type="entry name" value="MTS"/>
    <property type="match status" value="1"/>
</dbReference>
<dbReference type="InterPro" id="IPR002052">
    <property type="entry name" value="DNA_methylase_N6_adenine_CS"/>
</dbReference>
<gene>
    <name evidence="5" type="primary">prmC</name>
    <name evidence="8" type="ORF">OSCT_3033</name>
</gene>
<keyword evidence="1 5" id="KW-0489">Methyltransferase</keyword>
<evidence type="ECO:0000313" key="9">
    <source>
        <dbReference type="Proteomes" id="UP000054010"/>
    </source>
</evidence>
<feature type="domain" description="Methyltransferase small" evidence="6">
    <location>
        <begin position="106"/>
        <end position="193"/>
    </location>
</feature>
<dbReference type="STRING" id="765420.OSCT_3033"/>
<dbReference type="InterPro" id="IPR040758">
    <property type="entry name" value="PrmC_N"/>
</dbReference>